<dbReference type="Proteomes" id="UP001165080">
    <property type="component" value="Unassembled WGS sequence"/>
</dbReference>
<dbReference type="InterPro" id="IPR036770">
    <property type="entry name" value="Ankyrin_rpt-contain_sf"/>
</dbReference>
<keyword evidence="3" id="KW-1185">Reference proteome</keyword>
<protein>
    <recommendedName>
        <fullName evidence="4">Ankyrin repeat domain-containing protein</fullName>
    </recommendedName>
</protein>
<dbReference type="GO" id="GO:0016020">
    <property type="term" value="C:membrane"/>
    <property type="evidence" value="ECO:0007669"/>
    <property type="project" value="TreeGrafter"/>
</dbReference>
<evidence type="ECO:0000256" key="1">
    <source>
        <dbReference type="SAM" id="MobiDB-lite"/>
    </source>
</evidence>
<dbReference type="OrthoDB" id="6575005at2759"/>
<dbReference type="AlphaFoldDB" id="A0A9W6BNM8"/>
<evidence type="ECO:0008006" key="4">
    <source>
        <dbReference type="Google" id="ProtNLM"/>
    </source>
</evidence>
<dbReference type="Gene3D" id="1.25.40.20">
    <property type="entry name" value="Ankyrin repeat-containing domain"/>
    <property type="match status" value="1"/>
</dbReference>
<gene>
    <name evidence="2" type="primary">PLEST010634</name>
    <name evidence="2" type="ORF">PLESTB_000894900</name>
</gene>
<dbReference type="GO" id="GO:0046513">
    <property type="term" value="P:ceramide biosynthetic process"/>
    <property type="evidence" value="ECO:0007669"/>
    <property type="project" value="TreeGrafter"/>
</dbReference>
<evidence type="ECO:0000313" key="2">
    <source>
        <dbReference type="EMBL" id="GLC54681.1"/>
    </source>
</evidence>
<name>A0A9W6BNM8_9CHLO</name>
<dbReference type="GO" id="GO:0030149">
    <property type="term" value="P:sphingolipid catabolic process"/>
    <property type="evidence" value="ECO:0007669"/>
    <property type="project" value="TreeGrafter"/>
</dbReference>
<feature type="compositionally biased region" description="Low complexity" evidence="1">
    <location>
        <begin position="120"/>
        <end position="130"/>
    </location>
</feature>
<feature type="compositionally biased region" description="Low complexity" evidence="1">
    <location>
        <begin position="556"/>
        <end position="583"/>
    </location>
</feature>
<sequence>MKRKKLLRLTAASGSLENLQVALDNAGLIVGSEILEAAAEASQLHVCVALRQRGTPWGRALASAAAAGQLHVCEWLLASGCPFDPVALDEAALGGHEALTLRLVQLQPELRNPPHGNGAGAAAAAAAAAADRGDDGGDEDDGEDAGVGGDAGDARRARVAGLLVCAAEGFRLAAFQRLLQLLLPSAADPAAGEGGPREHQQQQQQQQPAVSLTEDQCGRILAAAAAGPSPDWQAKMEWLEGLGYPRTPEAVEFASKCARRTGPGSGTGSGPDADAPDAAARLRWLRDRGYPLHELAVDHAAARGDVAALRVLTEQWGDASQTPPPPALPPVGDGGGGGGICLAAHYGHLAALQYLHEAGGGGGGGGGGVLNALEVAYGGATGGDLPVVAWAVEVLGGVTPESAGGLLDVAASSGSLQLMEWLVERGWGWSARTMAQAAWCGCEEALEWLVERGCPWPADGRPYVNAAIQRDLATLRTLHRLGCPWRPKLLNAVIRCAAPLPLLRCLRELGCPVDWRQAAQQAEAAQRAEYREALREWVAEELAGRGRQGCTTDATSSGNSSISGSSSGSSSGKSRSSRSSSGCSGSGLQGVDA</sequence>
<dbReference type="GO" id="GO:0004620">
    <property type="term" value="F:phospholipase activity"/>
    <property type="evidence" value="ECO:0007669"/>
    <property type="project" value="TreeGrafter"/>
</dbReference>
<dbReference type="SUPFAM" id="SSF48403">
    <property type="entry name" value="Ankyrin repeat"/>
    <property type="match status" value="1"/>
</dbReference>
<feature type="region of interest" description="Disordered" evidence="1">
    <location>
        <begin position="546"/>
        <end position="593"/>
    </location>
</feature>
<comment type="caution">
    <text evidence="2">The sequence shown here is derived from an EMBL/GenBank/DDBJ whole genome shotgun (WGS) entry which is preliminary data.</text>
</comment>
<reference evidence="2 3" key="1">
    <citation type="journal article" date="2023" name="Commun. Biol.">
        <title>Reorganization of the ancestral sex-determining regions during the evolution of trioecy in Pleodorina starrii.</title>
        <authorList>
            <person name="Takahashi K."/>
            <person name="Suzuki S."/>
            <person name="Kawai-Toyooka H."/>
            <person name="Yamamoto K."/>
            <person name="Hamaji T."/>
            <person name="Ootsuki R."/>
            <person name="Yamaguchi H."/>
            <person name="Kawachi M."/>
            <person name="Higashiyama T."/>
            <person name="Nozaki H."/>
        </authorList>
    </citation>
    <scope>NUCLEOTIDE SEQUENCE [LARGE SCALE GENOMIC DNA]</scope>
    <source>
        <strain evidence="2 3">NIES-4479</strain>
    </source>
</reference>
<dbReference type="PANTHER" id="PTHR12393">
    <property type="entry name" value="SPHINGOMYELIN PHOSPHODIESTERASE RELATED"/>
    <property type="match status" value="1"/>
</dbReference>
<accession>A0A9W6BNM8</accession>
<feature type="compositionally biased region" description="Gly residues" evidence="1">
    <location>
        <begin position="584"/>
        <end position="593"/>
    </location>
</feature>
<organism evidence="2 3">
    <name type="scientific">Pleodorina starrii</name>
    <dbReference type="NCBI Taxonomy" id="330485"/>
    <lineage>
        <taxon>Eukaryota</taxon>
        <taxon>Viridiplantae</taxon>
        <taxon>Chlorophyta</taxon>
        <taxon>core chlorophytes</taxon>
        <taxon>Chlorophyceae</taxon>
        <taxon>CS clade</taxon>
        <taxon>Chlamydomonadales</taxon>
        <taxon>Volvocaceae</taxon>
        <taxon>Pleodorina</taxon>
    </lineage>
</organism>
<proteinExistence type="predicted"/>
<feature type="region of interest" description="Disordered" evidence="1">
    <location>
        <begin position="188"/>
        <end position="213"/>
    </location>
</feature>
<dbReference type="PANTHER" id="PTHR12393:SF6">
    <property type="entry name" value="SPHINGOMYELIN PHOSPHODIESTERASE 2"/>
    <property type="match status" value="1"/>
</dbReference>
<feature type="region of interest" description="Disordered" evidence="1">
    <location>
        <begin position="110"/>
        <end position="151"/>
    </location>
</feature>
<dbReference type="GO" id="GO:0005783">
    <property type="term" value="C:endoplasmic reticulum"/>
    <property type="evidence" value="ECO:0007669"/>
    <property type="project" value="TreeGrafter"/>
</dbReference>
<evidence type="ECO:0000313" key="3">
    <source>
        <dbReference type="Proteomes" id="UP001165080"/>
    </source>
</evidence>
<dbReference type="GO" id="GO:0071944">
    <property type="term" value="C:cell periphery"/>
    <property type="evidence" value="ECO:0007669"/>
    <property type="project" value="TreeGrafter"/>
</dbReference>
<dbReference type="EMBL" id="BRXU01000011">
    <property type="protein sequence ID" value="GLC54681.1"/>
    <property type="molecule type" value="Genomic_DNA"/>
</dbReference>